<sequence>MTRLERLTDFSDFTRGHELQEFLKQTSSATTINNNNNYDRCEEAPHLSDDVRLSPDGRHVHVILRAPRVGLLTFDRYRSAPLVPPGHQKHLEPRSTRASDAVVDVIYLENSSNNINNNNHDHHNNHNDSDRSTDDVSTLAVVVHHSGRAEFWRFRESAAGWRLLHAADLCNSPRARVASVASCADLIVWCEERPPSESSAGGAPRNNLRYCICKRAYKVVEEEEGEGGGVSLGGVKIALHNNPCFTVVPSGEYVYLLPAAAAPQEKPLPTASRCLLSWRPQRDTFRVSSACKGALLRKKDCPSSPKETDFKRLVTDCLGYLSALDPPEIHAFSPAACGGLFLLLSTGWVTLLQRDGTLRPVYRPADRRLSDPSSAAPSPGSFHAYQDTLALTAGRTLLLIDLRCGRVLEEINLKRDALLYVNKAHRRAPHLLLETGLYVVTRHSAEEEESDPWCSGGSALESGGGPGARLVESVFEEACKYYQQRSLSSTQLTVDKLKKGGMFQAPISLVSILKDYLHHGGRQKASNGAPPGAGGDLAGQDKLLGSLEAELKALVSLEEVKGTLVRAGEKEAEAICESLVQQEVRRLLTSSEPEGEALLYLNSVFGRFPRQAWSATRAVLQLHCHGSASLSSEAPAEVWKTVLGPVRSPGPPANPVHTDSRPQHKPFLDAFPVRNSAPKAMGPALPVFELLCLAVLRFQAGWLPGFLELAQQKQGAGGLSISLASSSWSYSSGRGGGENREGGAPLYKRALSVLHGRGPEADRERDLDLEVELLLVSGRPNAVLQALRILMSRCQWERVTRVAQRFCQQSPLLNKEIFGSLLCEVAQHRDLDPYLDLLWALCPEDLTVTAVLNLVLKTVPAPNPSSSTLPSSTLSSSSSARHPTPFPRPRSAELTVGLLKPLLRKVLQRETKPSQRYADILQSPVFPPATPPRQPTHKQTGPVARDNPTAGSTTPPPTPPPLTPPPPTPPEHQTLGQSGPF</sequence>
<dbReference type="Pfam" id="PF20468">
    <property type="entry name" value="HPS6_C"/>
    <property type="match status" value="1"/>
</dbReference>
<feature type="compositionally biased region" description="Basic and acidic residues" evidence="1">
    <location>
        <begin position="119"/>
        <end position="133"/>
    </location>
</feature>
<dbReference type="OrthoDB" id="8581967at2759"/>
<feature type="region of interest" description="Disordered" evidence="1">
    <location>
        <begin position="113"/>
        <end position="133"/>
    </location>
</feature>
<evidence type="ECO:0000259" key="3">
    <source>
        <dbReference type="Pfam" id="PF20468"/>
    </source>
</evidence>
<protein>
    <recommendedName>
        <fullName evidence="6">Hermansky-Pudlak syndrome 6 protein</fullName>
    </recommendedName>
</protein>
<organism evidence="4 5">
    <name type="scientific">Muraenolepis orangiensis</name>
    <name type="common">Patagonian moray cod</name>
    <dbReference type="NCBI Taxonomy" id="630683"/>
    <lineage>
        <taxon>Eukaryota</taxon>
        <taxon>Metazoa</taxon>
        <taxon>Chordata</taxon>
        <taxon>Craniata</taxon>
        <taxon>Vertebrata</taxon>
        <taxon>Euteleostomi</taxon>
        <taxon>Actinopterygii</taxon>
        <taxon>Neopterygii</taxon>
        <taxon>Teleostei</taxon>
        <taxon>Neoteleostei</taxon>
        <taxon>Acanthomorphata</taxon>
        <taxon>Zeiogadaria</taxon>
        <taxon>Gadariae</taxon>
        <taxon>Gadiformes</taxon>
        <taxon>Muraenolepidoidei</taxon>
        <taxon>Muraenolepididae</taxon>
        <taxon>Muraenolepis</taxon>
    </lineage>
</organism>
<dbReference type="InterPro" id="IPR046823">
    <property type="entry name" value="HPS6_N"/>
</dbReference>
<dbReference type="PANTHER" id="PTHR14696:SF2">
    <property type="entry name" value="BLOC-2 COMPLEX MEMBER HPS6"/>
    <property type="match status" value="1"/>
</dbReference>
<dbReference type="GO" id="GO:0072657">
    <property type="term" value="P:protein localization to membrane"/>
    <property type="evidence" value="ECO:0007669"/>
    <property type="project" value="TreeGrafter"/>
</dbReference>
<evidence type="ECO:0000313" key="4">
    <source>
        <dbReference type="EMBL" id="KAJ3610960.1"/>
    </source>
</evidence>
<dbReference type="GO" id="GO:0031084">
    <property type="term" value="C:BLOC-2 complex"/>
    <property type="evidence" value="ECO:0007669"/>
    <property type="project" value="TreeGrafter"/>
</dbReference>
<dbReference type="AlphaFoldDB" id="A0A9Q0IUL6"/>
<evidence type="ECO:0000256" key="1">
    <source>
        <dbReference type="SAM" id="MobiDB-lite"/>
    </source>
</evidence>
<feature type="region of interest" description="Disordered" evidence="1">
    <location>
        <begin position="913"/>
        <end position="981"/>
    </location>
</feature>
<dbReference type="Pfam" id="PF15702">
    <property type="entry name" value="HPS6"/>
    <property type="match status" value="1"/>
</dbReference>
<dbReference type="Proteomes" id="UP001148018">
    <property type="component" value="Unassembled WGS sequence"/>
</dbReference>
<proteinExistence type="predicted"/>
<feature type="domain" description="BLOC-2 complex member HPS6 N-terminal" evidence="2">
    <location>
        <begin position="3"/>
        <end position="440"/>
    </location>
</feature>
<dbReference type="GO" id="GO:0005765">
    <property type="term" value="C:lysosomal membrane"/>
    <property type="evidence" value="ECO:0007669"/>
    <property type="project" value="TreeGrafter"/>
</dbReference>
<evidence type="ECO:0000313" key="5">
    <source>
        <dbReference type="Proteomes" id="UP001148018"/>
    </source>
</evidence>
<dbReference type="PANTHER" id="PTHR14696">
    <property type="entry name" value="HERMANSKY-PUDLAK SYNDROME 6 PROTEIN"/>
    <property type="match status" value="1"/>
</dbReference>
<feature type="compositionally biased region" description="Low complexity" evidence="1">
    <location>
        <begin position="864"/>
        <end position="879"/>
    </location>
</feature>
<evidence type="ECO:0008006" key="6">
    <source>
        <dbReference type="Google" id="ProtNLM"/>
    </source>
</evidence>
<gene>
    <name evidence="4" type="ORF">NHX12_023050</name>
</gene>
<feature type="compositionally biased region" description="Pro residues" evidence="1">
    <location>
        <begin position="925"/>
        <end position="934"/>
    </location>
</feature>
<evidence type="ECO:0000259" key="2">
    <source>
        <dbReference type="Pfam" id="PF15702"/>
    </source>
</evidence>
<comment type="caution">
    <text evidence="4">The sequence shown here is derived from an EMBL/GenBank/DDBJ whole genome shotgun (WGS) entry which is preliminary data.</text>
</comment>
<accession>A0A9Q0IUL6</accession>
<feature type="compositionally biased region" description="Pro residues" evidence="1">
    <location>
        <begin position="954"/>
        <end position="970"/>
    </location>
</feature>
<feature type="domain" description="BLOC-2 complex member HPS6 C-terminal" evidence="3">
    <location>
        <begin position="472"/>
        <end position="933"/>
    </location>
</feature>
<reference evidence="4" key="1">
    <citation type="submission" date="2022-07" db="EMBL/GenBank/DDBJ databases">
        <title>Chromosome-level genome of Muraenolepis orangiensis.</title>
        <authorList>
            <person name="Kim J."/>
        </authorList>
    </citation>
    <scope>NUCLEOTIDE SEQUENCE</scope>
    <source>
        <strain evidence="4">KU_S4_2022</strain>
        <tissue evidence="4">Muscle</tissue>
    </source>
</reference>
<feature type="region of interest" description="Disordered" evidence="1">
    <location>
        <begin position="862"/>
        <end position="892"/>
    </location>
</feature>
<dbReference type="GO" id="GO:0032418">
    <property type="term" value="P:lysosome localization"/>
    <property type="evidence" value="ECO:0007669"/>
    <property type="project" value="TreeGrafter"/>
</dbReference>
<dbReference type="InterPro" id="IPR017218">
    <property type="entry name" value="BLOC-2_complex_Hps6_subunit"/>
</dbReference>
<dbReference type="InterPro" id="IPR046822">
    <property type="entry name" value="HPS6_C"/>
</dbReference>
<dbReference type="EMBL" id="JANIIK010000038">
    <property type="protein sequence ID" value="KAJ3610960.1"/>
    <property type="molecule type" value="Genomic_DNA"/>
</dbReference>
<keyword evidence="5" id="KW-1185">Reference proteome</keyword>
<name>A0A9Q0IUL6_9TELE</name>